<dbReference type="GO" id="GO:0004190">
    <property type="term" value="F:aspartic-type endopeptidase activity"/>
    <property type="evidence" value="ECO:0007669"/>
    <property type="project" value="UniProtKB-KW"/>
</dbReference>
<dbReference type="Pfam" id="PF00692">
    <property type="entry name" value="dUTPase"/>
    <property type="match status" value="1"/>
</dbReference>
<dbReference type="InterPro" id="IPR051592">
    <property type="entry name" value="HERV-K_Pro_peptidase_A2"/>
</dbReference>
<dbReference type="InterPro" id="IPR029054">
    <property type="entry name" value="dUTPase-like"/>
</dbReference>
<keyword evidence="6" id="KW-1185">Reference proteome</keyword>
<keyword evidence="1" id="KW-0645">Protease</keyword>
<dbReference type="InterPro" id="IPR021109">
    <property type="entry name" value="Peptidase_aspartic_dom_sf"/>
</dbReference>
<dbReference type="PROSITE" id="PS50175">
    <property type="entry name" value="ASP_PROT_RETROV"/>
    <property type="match status" value="1"/>
</dbReference>
<keyword evidence="2" id="KW-0064">Aspartyl protease</keyword>
<dbReference type="PROSITE" id="PS00141">
    <property type="entry name" value="ASP_PROTEASE"/>
    <property type="match status" value="1"/>
</dbReference>
<dbReference type="InterPro" id="IPR001969">
    <property type="entry name" value="Aspartic_peptidase_AS"/>
</dbReference>
<comment type="caution">
    <text evidence="5">The sequence shown here is derived from an EMBL/GenBank/DDBJ whole genome shotgun (WGS) entry which is preliminary data.</text>
</comment>
<dbReference type="InterPro" id="IPR001995">
    <property type="entry name" value="Peptidase_A2_cat"/>
</dbReference>
<dbReference type="AlphaFoldDB" id="A0A7L4HH99"/>
<dbReference type="PANTHER" id="PTHR19422:SF123">
    <property type="entry name" value="RT1 CLASS I, LOCUS CE15"/>
    <property type="match status" value="1"/>
</dbReference>
<evidence type="ECO:0000256" key="3">
    <source>
        <dbReference type="ARBA" id="ARBA00022801"/>
    </source>
</evidence>
<evidence type="ECO:0000313" key="6">
    <source>
        <dbReference type="Proteomes" id="UP000539032"/>
    </source>
</evidence>
<protein>
    <submittedName>
        <fullName evidence="5">POK9 protein</fullName>
    </submittedName>
</protein>
<dbReference type="Gene3D" id="2.70.40.10">
    <property type="match status" value="1"/>
</dbReference>
<dbReference type="InterPro" id="IPR033704">
    <property type="entry name" value="dUTPase_trimeric"/>
</dbReference>
<dbReference type="CDD" id="cd07557">
    <property type="entry name" value="trimeric_dUTPase"/>
    <property type="match status" value="1"/>
</dbReference>
<name>A0A7L4HH99_SCOUM</name>
<sequence>SGSAGMDLAATATVTLSDSAVALVPTGVLGPLGNELNALLLGRSSVTRQGLFVLPGVIDADFIGEIKTMVWTPTPPCQIPLGSHIAQLVPFRSQVSRHLENARGDGCFGSTGPAQVLWAQKVSTRRPSYRCSLRYSTLQREVHLEGIIDTGADVTIIS</sequence>
<gene>
    <name evidence="5" type="primary">Ervk9_0</name>
    <name evidence="5" type="ORF">SCOUMB_R10719</name>
</gene>
<dbReference type="Proteomes" id="UP000539032">
    <property type="component" value="Unassembled WGS sequence"/>
</dbReference>
<feature type="non-terminal residue" evidence="5">
    <location>
        <position position="1"/>
    </location>
</feature>
<dbReference type="EMBL" id="VZTL01002635">
    <property type="protein sequence ID" value="NXX52461.1"/>
    <property type="molecule type" value="Genomic_DNA"/>
</dbReference>
<evidence type="ECO:0000313" key="5">
    <source>
        <dbReference type="EMBL" id="NXX52461.1"/>
    </source>
</evidence>
<dbReference type="PANTHER" id="PTHR19422">
    <property type="entry name" value="GAG RETROVIRAL POLYPROTEIN"/>
    <property type="match status" value="1"/>
</dbReference>
<evidence type="ECO:0000256" key="1">
    <source>
        <dbReference type="ARBA" id="ARBA00022670"/>
    </source>
</evidence>
<dbReference type="OrthoDB" id="9900537at2759"/>
<dbReference type="SUPFAM" id="SSF51283">
    <property type="entry name" value="dUTPase-like"/>
    <property type="match status" value="1"/>
</dbReference>
<keyword evidence="3" id="KW-0378">Hydrolase</keyword>
<reference evidence="5 6" key="1">
    <citation type="submission" date="2020-02" db="EMBL/GenBank/DDBJ databases">
        <title>Bird 10,000 Genomes (B10K) Project - Family phase.</title>
        <authorList>
            <person name="Zhang G."/>
        </authorList>
    </citation>
    <scope>NUCLEOTIDE SEQUENCE [LARGE SCALE GENOMIC DNA]</scope>
    <source>
        <strain evidence="5">B10K-DU-002-70</strain>
        <tissue evidence="5">Muscle</tissue>
    </source>
</reference>
<dbReference type="SUPFAM" id="SSF50630">
    <property type="entry name" value="Acid proteases"/>
    <property type="match status" value="1"/>
</dbReference>
<feature type="non-terminal residue" evidence="5">
    <location>
        <position position="158"/>
    </location>
</feature>
<organism evidence="5 6">
    <name type="scientific">Scopus umbretta</name>
    <name type="common">Hammerkop</name>
    <dbReference type="NCBI Taxonomy" id="33581"/>
    <lineage>
        <taxon>Eukaryota</taxon>
        <taxon>Metazoa</taxon>
        <taxon>Chordata</taxon>
        <taxon>Craniata</taxon>
        <taxon>Vertebrata</taxon>
        <taxon>Euteleostomi</taxon>
        <taxon>Archelosauria</taxon>
        <taxon>Archosauria</taxon>
        <taxon>Dinosauria</taxon>
        <taxon>Saurischia</taxon>
        <taxon>Theropoda</taxon>
        <taxon>Coelurosauria</taxon>
        <taxon>Aves</taxon>
        <taxon>Neognathae</taxon>
        <taxon>Neoaves</taxon>
        <taxon>Aequornithes</taxon>
        <taxon>Pelecaniformes</taxon>
        <taxon>Scopidae</taxon>
        <taxon>Scopus</taxon>
    </lineage>
</organism>
<dbReference type="Gene3D" id="2.40.70.10">
    <property type="entry name" value="Acid Proteases"/>
    <property type="match status" value="1"/>
</dbReference>
<feature type="domain" description="Peptidase A2" evidence="4">
    <location>
        <begin position="144"/>
        <end position="158"/>
    </location>
</feature>
<evidence type="ECO:0000259" key="4">
    <source>
        <dbReference type="PROSITE" id="PS50175"/>
    </source>
</evidence>
<proteinExistence type="predicted"/>
<accession>A0A7L4HH99</accession>
<dbReference type="GO" id="GO:0006508">
    <property type="term" value="P:proteolysis"/>
    <property type="evidence" value="ECO:0007669"/>
    <property type="project" value="UniProtKB-KW"/>
</dbReference>
<evidence type="ECO:0000256" key="2">
    <source>
        <dbReference type="ARBA" id="ARBA00022750"/>
    </source>
</evidence>
<dbReference type="InterPro" id="IPR036157">
    <property type="entry name" value="dUTPase-like_sf"/>
</dbReference>